<comment type="caution">
    <text evidence="7">The sequence shown here is derived from an EMBL/GenBank/DDBJ whole genome shotgun (WGS) entry which is preliminary data.</text>
</comment>
<reference evidence="7" key="1">
    <citation type="submission" date="2013-12" db="EMBL/GenBank/DDBJ databases">
        <authorList>
            <person name="Omoto C.K."/>
            <person name="Sibley D."/>
            <person name="Venepally P."/>
            <person name="Hadjithomas M."/>
            <person name="Karamycheva S."/>
            <person name="Brunk B."/>
            <person name="Roos D."/>
            <person name="Caler E."/>
            <person name="Lorenzi H."/>
        </authorList>
    </citation>
    <scope>NUCLEOTIDE SEQUENCE</scope>
</reference>
<evidence type="ECO:0000256" key="3">
    <source>
        <dbReference type="ARBA" id="ARBA00023054"/>
    </source>
</evidence>
<feature type="compositionally biased region" description="Low complexity" evidence="5">
    <location>
        <begin position="85"/>
        <end position="95"/>
    </location>
</feature>
<keyword evidence="6 7" id="KW-0812">Transmembrane</keyword>
<comment type="subcellular location">
    <subcellularLocation>
        <location evidence="1">Golgi apparatus</location>
    </subcellularLocation>
</comment>
<dbReference type="GO" id="GO:0007030">
    <property type="term" value="P:Golgi organization"/>
    <property type="evidence" value="ECO:0007669"/>
    <property type="project" value="TreeGrafter"/>
</dbReference>
<organism evidence="7 8">
    <name type="scientific">Gregarina niphandrodes</name>
    <name type="common">Septate eugregarine</name>
    <dbReference type="NCBI Taxonomy" id="110365"/>
    <lineage>
        <taxon>Eukaryota</taxon>
        <taxon>Sar</taxon>
        <taxon>Alveolata</taxon>
        <taxon>Apicomplexa</taxon>
        <taxon>Conoidasida</taxon>
        <taxon>Gregarinasina</taxon>
        <taxon>Eugregarinorida</taxon>
        <taxon>Gregarinidae</taxon>
        <taxon>Gregarina</taxon>
    </lineage>
</organism>
<feature type="compositionally biased region" description="Basic and acidic residues" evidence="5">
    <location>
        <begin position="164"/>
        <end position="193"/>
    </location>
</feature>
<dbReference type="RefSeq" id="XP_011128444.1">
    <property type="nucleotide sequence ID" value="XM_011130142.1"/>
</dbReference>
<proteinExistence type="predicted"/>
<evidence type="ECO:0000313" key="7">
    <source>
        <dbReference type="EMBL" id="EZG89736.1"/>
    </source>
</evidence>
<evidence type="ECO:0000256" key="1">
    <source>
        <dbReference type="ARBA" id="ARBA00004555"/>
    </source>
</evidence>
<name>A0A023BDP8_GRENI</name>
<keyword evidence="6" id="KW-0472">Membrane</keyword>
<keyword evidence="3 4" id="KW-0175">Coiled coil</keyword>
<feature type="coiled-coil region" evidence="4">
    <location>
        <begin position="531"/>
        <end position="617"/>
    </location>
</feature>
<evidence type="ECO:0000256" key="2">
    <source>
        <dbReference type="ARBA" id="ARBA00023034"/>
    </source>
</evidence>
<accession>A0A023BDP8</accession>
<feature type="region of interest" description="Disordered" evidence="5">
    <location>
        <begin position="52"/>
        <end position="149"/>
    </location>
</feature>
<feature type="coiled-coil region" evidence="4">
    <location>
        <begin position="400"/>
        <end position="434"/>
    </location>
</feature>
<dbReference type="PANTHER" id="PTHR18921:SF2">
    <property type="entry name" value="THYROID RECEPTOR-INTERACTING PROTEIN 11"/>
    <property type="match status" value="1"/>
</dbReference>
<evidence type="ECO:0000256" key="4">
    <source>
        <dbReference type="SAM" id="Coils"/>
    </source>
</evidence>
<gene>
    <name evidence="7" type="ORF">GNI_000410</name>
</gene>
<keyword evidence="2" id="KW-0333">Golgi apparatus</keyword>
<dbReference type="GO" id="GO:0006888">
    <property type="term" value="P:endoplasmic reticulum to Golgi vesicle-mediated transport"/>
    <property type="evidence" value="ECO:0007669"/>
    <property type="project" value="TreeGrafter"/>
</dbReference>
<keyword evidence="8" id="KW-1185">Reference proteome</keyword>
<dbReference type="GO" id="GO:0031267">
    <property type="term" value="F:small GTPase binding"/>
    <property type="evidence" value="ECO:0007669"/>
    <property type="project" value="TreeGrafter"/>
</dbReference>
<dbReference type="GeneID" id="22910303"/>
<dbReference type="EMBL" id="AFNH02000004">
    <property type="protein sequence ID" value="EZG89736.1"/>
    <property type="molecule type" value="Genomic_DNA"/>
</dbReference>
<feature type="region of interest" description="Disordered" evidence="5">
    <location>
        <begin position="164"/>
        <end position="298"/>
    </location>
</feature>
<evidence type="ECO:0000313" key="8">
    <source>
        <dbReference type="Proteomes" id="UP000019763"/>
    </source>
</evidence>
<evidence type="ECO:0000256" key="5">
    <source>
        <dbReference type="SAM" id="MobiDB-lite"/>
    </source>
</evidence>
<dbReference type="AlphaFoldDB" id="A0A023BDP8"/>
<feature type="transmembrane region" description="Helical" evidence="6">
    <location>
        <begin position="697"/>
        <end position="717"/>
    </location>
</feature>
<dbReference type="GO" id="GO:0005794">
    <property type="term" value="C:Golgi apparatus"/>
    <property type="evidence" value="ECO:0007669"/>
    <property type="project" value="UniProtKB-SubCell"/>
</dbReference>
<sequence length="718" mass="77864">MDNASDVTPVKNFSASFSTLGSWASSRVKTVAATLENAAAAGRQAVESKLQELIEESDEEQALPPTADPPTVDLPPAVEPPPAASPAAPLTTLSPEDGPLAQAILSGEIHAPPALSPPAVSPRILPGTDSVYSAANFPGGPGLAGAAQSEGSLLVNGQKIERDNVVVDTEHDHHTHTHADHTQTDRTLTDGHCTRPASGADGEGKSSATAESLPAEGTCGFQSNELPRPAELPAAVSQPEGLPRPAAEAPAPSRQYPGLESSAEEDSARISPDLVGDPTSQATGQVTTTSEGKAEALPGDLEQLMETTARLSTQVLELEGWVKTLQLERDELVEQVQALEESRRMEGVRARQAGEQCAAMAAELQARTQSFQTAEQSFQTAEQTAQRETERLATALRAEQESGNRAREALQTRLAELETESESAREKAQQLGALVLQREEEAATLRGQLEAAARQHSSDSLVATDELLRSKAQTEHLKNQLGSLVAERDELKARLYEVQALKNLVKDTVAPNAGGGPHSNEDAHSDGEQWAELIKTRLSQLQSQLRATEAANSNLMNQYNELVRQNQQWQTRVLELESETKPQFSQETRKQVDVDTVMALEERLAGKSQRLDQLIAENHALKIQLQQKSPFSHVENEFHKSAVLVFVAKPVLKLLSRLLGKTWRQRAEEKFRRFYASLLSSALVVRLNYVVQRLLQYQDGTLIIGLTMSSLIMLLLVR</sequence>
<feature type="compositionally biased region" description="Polar residues" evidence="5">
    <location>
        <begin position="278"/>
        <end position="291"/>
    </location>
</feature>
<evidence type="ECO:0000256" key="6">
    <source>
        <dbReference type="SAM" id="Phobius"/>
    </source>
</evidence>
<keyword evidence="6" id="KW-1133">Transmembrane helix</keyword>
<feature type="compositionally biased region" description="Low complexity" evidence="5">
    <location>
        <begin position="243"/>
        <end position="252"/>
    </location>
</feature>
<protein>
    <submittedName>
        <fullName evidence="7">Transmembrane protein</fullName>
    </submittedName>
</protein>
<dbReference type="PANTHER" id="PTHR18921">
    <property type="entry name" value="MYOSIN HEAVY CHAIN - RELATED"/>
    <property type="match status" value="1"/>
</dbReference>
<dbReference type="Proteomes" id="UP000019763">
    <property type="component" value="Unassembled WGS sequence"/>
</dbReference>
<dbReference type="VEuPathDB" id="CryptoDB:GNI_000410"/>